<dbReference type="PANTHER" id="PTHR39555:SF1">
    <property type="entry name" value="TYPE IV PILUS INNER MEMBRANE COMPONENT PILO"/>
    <property type="match status" value="1"/>
</dbReference>
<accession>A0A1F5H7H5</accession>
<dbReference type="PANTHER" id="PTHR39555">
    <property type="entry name" value="FIMBRIAL ASSEMBLY PROTEIN PILO-LIKE PROTEIN-RELATED"/>
    <property type="match status" value="1"/>
</dbReference>
<dbReference type="Gene3D" id="3.30.70.60">
    <property type="match status" value="1"/>
</dbReference>
<dbReference type="Proteomes" id="UP000177039">
    <property type="component" value="Unassembled WGS sequence"/>
</dbReference>
<dbReference type="EMBL" id="MFBT01000005">
    <property type="protein sequence ID" value="OGE00124.1"/>
    <property type="molecule type" value="Genomic_DNA"/>
</dbReference>
<dbReference type="Pfam" id="PF04350">
    <property type="entry name" value="PilO"/>
    <property type="match status" value="2"/>
</dbReference>
<dbReference type="InterPro" id="IPR014717">
    <property type="entry name" value="Transl_elong_EF1B/ribsomal_bS6"/>
</dbReference>
<keyword evidence="2" id="KW-0472">Membrane</keyword>
<dbReference type="GO" id="GO:0043107">
    <property type="term" value="P:type IV pilus-dependent motility"/>
    <property type="evidence" value="ECO:0007669"/>
    <property type="project" value="InterPro"/>
</dbReference>
<dbReference type="InterPro" id="IPR007445">
    <property type="entry name" value="PilO"/>
</dbReference>
<dbReference type="GO" id="GO:0043683">
    <property type="term" value="P:type IV pilus assembly"/>
    <property type="evidence" value="ECO:0007669"/>
    <property type="project" value="InterPro"/>
</dbReference>
<keyword evidence="1" id="KW-0175">Coiled coil</keyword>
<keyword evidence="2" id="KW-1133">Transmembrane helix</keyword>
<evidence type="ECO:0008006" key="5">
    <source>
        <dbReference type="Google" id="ProtNLM"/>
    </source>
</evidence>
<sequence>MNLPTLSIPKIGIGGGFLRMANFVAPAGAIGISLVIFFLIAWPKFTQVLNLREVNRELATRAASLNQKAQDLANLNKEDLEMKLSGAESLLPSDKEVFSLVTQVENAARSSGVLLSRLETAPGTIGEGQANIATKGTSAPVSQQPGGGSSFDAGIPKIQIKISLAGDYKSYLQFINLLLSLPRVVAIRDLAVSSSSSSGQSSQLRISLTIDAYWQPLPKELASIESPISELTPQETETLRQIKTTEESVGVPSAAVPVVPLGRLDLFAPF</sequence>
<gene>
    <name evidence="3" type="ORF">A3B54_01850</name>
</gene>
<proteinExistence type="predicted"/>
<feature type="transmembrane region" description="Helical" evidence="2">
    <location>
        <begin position="20"/>
        <end position="42"/>
    </location>
</feature>
<reference evidence="3 4" key="1">
    <citation type="journal article" date="2016" name="Nat. Commun.">
        <title>Thousands of microbial genomes shed light on interconnected biogeochemical processes in an aquifer system.</title>
        <authorList>
            <person name="Anantharaman K."/>
            <person name="Brown C.T."/>
            <person name="Hug L.A."/>
            <person name="Sharon I."/>
            <person name="Castelle C.J."/>
            <person name="Probst A.J."/>
            <person name="Thomas B.C."/>
            <person name="Singh A."/>
            <person name="Wilkins M.J."/>
            <person name="Karaoz U."/>
            <person name="Brodie E.L."/>
            <person name="Williams K.H."/>
            <person name="Hubbard S.S."/>
            <person name="Banfield J.F."/>
        </authorList>
    </citation>
    <scope>NUCLEOTIDE SEQUENCE [LARGE SCALE GENOMIC DNA]</scope>
</reference>
<organism evidence="3 4">
    <name type="scientific">Candidatus Curtissbacteria bacterium RIFCSPLOWO2_01_FULL_42_50</name>
    <dbReference type="NCBI Taxonomy" id="1797730"/>
    <lineage>
        <taxon>Bacteria</taxon>
        <taxon>Candidatus Curtissiibacteriota</taxon>
    </lineage>
</organism>
<comment type="caution">
    <text evidence="3">The sequence shown here is derived from an EMBL/GenBank/DDBJ whole genome shotgun (WGS) entry which is preliminary data.</text>
</comment>
<evidence type="ECO:0000256" key="2">
    <source>
        <dbReference type="SAM" id="Phobius"/>
    </source>
</evidence>
<evidence type="ECO:0000256" key="1">
    <source>
        <dbReference type="SAM" id="Coils"/>
    </source>
</evidence>
<protein>
    <recommendedName>
        <fullName evidence="5">Pilus assembly protein PilO</fullName>
    </recommendedName>
</protein>
<evidence type="ECO:0000313" key="4">
    <source>
        <dbReference type="Proteomes" id="UP000177039"/>
    </source>
</evidence>
<evidence type="ECO:0000313" key="3">
    <source>
        <dbReference type="EMBL" id="OGE00124.1"/>
    </source>
</evidence>
<name>A0A1F5H7H5_9BACT</name>
<dbReference type="AlphaFoldDB" id="A0A1F5H7H5"/>
<feature type="coiled-coil region" evidence="1">
    <location>
        <begin position="48"/>
        <end position="75"/>
    </location>
</feature>
<keyword evidence="2" id="KW-0812">Transmembrane</keyword>